<keyword evidence="11" id="KW-0963">Cytoplasm</keyword>
<comment type="pathway">
    <text evidence="1 11">Metabolic intermediate biosynthesis; chorismate biosynthesis; chorismate from D-erythrose 4-phosphate and phosphoenolpyruvate: step 5/7.</text>
</comment>
<keyword evidence="7 11" id="KW-0418">Kinase</keyword>
<dbReference type="GO" id="GO:0009423">
    <property type="term" value="P:chorismate biosynthetic process"/>
    <property type="evidence" value="ECO:0007669"/>
    <property type="project" value="UniProtKB-UniRule"/>
</dbReference>
<keyword evidence="13" id="KW-1185">Reference proteome</keyword>
<evidence type="ECO:0000256" key="9">
    <source>
        <dbReference type="ARBA" id="ARBA00023141"/>
    </source>
</evidence>
<dbReference type="InterPro" id="IPR000623">
    <property type="entry name" value="Shikimate_kinase/TSH1"/>
</dbReference>
<dbReference type="HAMAP" id="MF_00109">
    <property type="entry name" value="Shikimate_kinase"/>
    <property type="match status" value="1"/>
</dbReference>
<dbReference type="PROSITE" id="PS01128">
    <property type="entry name" value="SHIKIMATE_KINASE"/>
    <property type="match status" value="1"/>
</dbReference>
<dbReference type="UniPathway" id="UPA00053">
    <property type="reaction ID" value="UER00088"/>
</dbReference>
<dbReference type="GO" id="GO:0005524">
    <property type="term" value="F:ATP binding"/>
    <property type="evidence" value="ECO:0007669"/>
    <property type="project" value="UniProtKB-UniRule"/>
</dbReference>
<dbReference type="GO" id="GO:0000287">
    <property type="term" value="F:magnesium ion binding"/>
    <property type="evidence" value="ECO:0007669"/>
    <property type="project" value="UniProtKB-UniRule"/>
</dbReference>
<evidence type="ECO:0000256" key="10">
    <source>
        <dbReference type="ARBA" id="ARBA00048567"/>
    </source>
</evidence>
<evidence type="ECO:0000256" key="4">
    <source>
        <dbReference type="ARBA" id="ARBA00022605"/>
    </source>
</evidence>
<evidence type="ECO:0000256" key="7">
    <source>
        <dbReference type="ARBA" id="ARBA00022777"/>
    </source>
</evidence>
<dbReference type="PRINTS" id="PR01100">
    <property type="entry name" value="SHIKIMTKNASE"/>
</dbReference>
<dbReference type="GO" id="GO:0009073">
    <property type="term" value="P:aromatic amino acid family biosynthetic process"/>
    <property type="evidence" value="ECO:0007669"/>
    <property type="project" value="UniProtKB-KW"/>
</dbReference>
<dbReference type="InterPro" id="IPR027417">
    <property type="entry name" value="P-loop_NTPase"/>
</dbReference>
<dbReference type="Proteomes" id="UP000557872">
    <property type="component" value="Unassembled WGS sequence"/>
</dbReference>
<dbReference type="GO" id="GO:0008652">
    <property type="term" value="P:amino acid biosynthetic process"/>
    <property type="evidence" value="ECO:0007669"/>
    <property type="project" value="UniProtKB-KW"/>
</dbReference>
<evidence type="ECO:0000256" key="6">
    <source>
        <dbReference type="ARBA" id="ARBA00022741"/>
    </source>
</evidence>
<keyword evidence="5 11" id="KW-0808">Transferase</keyword>
<evidence type="ECO:0000256" key="3">
    <source>
        <dbReference type="ARBA" id="ARBA00012154"/>
    </source>
</evidence>
<feature type="binding site" evidence="11">
    <location>
        <position position="71"/>
    </location>
    <ligand>
        <name>substrate</name>
    </ligand>
</feature>
<dbReference type="InterPro" id="IPR023000">
    <property type="entry name" value="Shikimate_kinase_CS"/>
</dbReference>
<feature type="binding site" evidence="11">
    <location>
        <position position="47"/>
    </location>
    <ligand>
        <name>substrate</name>
    </ligand>
</feature>
<keyword evidence="11" id="KW-0460">Magnesium</keyword>
<dbReference type="PANTHER" id="PTHR21087">
    <property type="entry name" value="SHIKIMATE KINASE"/>
    <property type="match status" value="1"/>
</dbReference>
<name>A0A851GH86_9BACT</name>
<comment type="function">
    <text evidence="11">Catalyzes the specific phosphorylation of the 3-hydroxyl group of shikimic acid using ATP as a cosubstrate.</text>
</comment>
<accession>A0A851GH86</accession>
<comment type="subunit">
    <text evidence="11">Monomer.</text>
</comment>
<keyword evidence="4 11" id="KW-0028">Amino-acid biosynthesis</keyword>
<reference evidence="12 13" key="1">
    <citation type="submission" date="2020-07" db="EMBL/GenBank/DDBJ databases">
        <title>Roseicoccus Jingziensis gen. nov., sp. nov., isolated from coastal seawater.</title>
        <authorList>
            <person name="Feng X."/>
        </authorList>
    </citation>
    <scope>NUCLEOTIDE SEQUENCE [LARGE SCALE GENOMIC DNA]</scope>
    <source>
        <strain evidence="12 13">N1E253</strain>
    </source>
</reference>
<protein>
    <recommendedName>
        <fullName evidence="3 11">Shikimate kinase</fullName>
        <shortName evidence="11">SK</shortName>
        <ecNumber evidence="3 11">2.7.1.71</ecNumber>
    </recommendedName>
</protein>
<dbReference type="Gene3D" id="3.40.50.300">
    <property type="entry name" value="P-loop containing nucleotide triphosphate hydrolases"/>
    <property type="match status" value="1"/>
</dbReference>
<comment type="subcellular location">
    <subcellularLocation>
        <location evidence="11">Cytoplasm</location>
    </subcellularLocation>
</comment>
<keyword evidence="8 11" id="KW-0067">ATP-binding</keyword>
<dbReference type="GO" id="GO:0005829">
    <property type="term" value="C:cytosol"/>
    <property type="evidence" value="ECO:0007669"/>
    <property type="project" value="TreeGrafter"/>
</dbReference>
<dbReference type="InterPro" id="IPR031322">
    <property type="entry name" value="Shikimate/glucono_kinase"/>
</dbReference>
<feature type="binding site" evidence="11">
    <location>
        <position position="95"/>
    </location>
    <ligand>
        <name>substrate</name>
    </ligand>
</feature>
<dbReference type="EMBL" id="JACBAZ010000001">
    <property type="protein sequence ID" value="NWK54605.1"/>
    <property type="molecule type" value="Genomic_DNA"/>
</dbReference>
<dbReference type="AlphaFoldDB" id="A0A851GH86"/>
<dbReference type="SUPFAM" id="SSF52540">
    <property type="entry name" value="P-loop containing nucleoside triphosphate hydrolases"/>
    <property type="match status" value="1"/>
</dbReference>
<evidence type="ECO:0000256" key="1">
    <source>
        <dbReference type="ARBA" id="ARBA00004842"/>
    </source>
</evidence>
<feature type="binding site" evidence="11">
    <location>
        <position position="152"/>
    </location>
    <ligand>
        <name>substrate</name>
    </ligand>
</feature>
<evidence type="ECO:0000256" key="8">
    <source>
        <dbReference type="ARBA" id="ARBA00022840"/>
    </source>
</evidence>
<comment type="similarity">
    <text evidence="2 11">Belongs to the shikimate kinase family.</text>
</comment>
<proteinExistence type="inferred from homology"/>
<evidence type="ECO:0000256" key="11">
    <source>
        <dbReference type="HAMAP-Rule" id="MF_00109"/>
    </source>
</evidence>
<evidence type="ECO:0000256" key="5">
    <source>
        <dbReference type="ARBA" id="ARBA00022679"/>
    </source>
</evidence>
<gene>
    <name evidence="11" type="primary">aroK</name>
    <name evidence="12" type="ORF">HW115_03220</name>
</gene>
<feature type="binding site" evidence="11">
    <location>
        <position position="29"/>
    </location>
    <ligand>
        <name>Mg(2+)</name>
        <dbReference type="ChEBI" id="CHEBI:18420"/>
    </ligand>
</feature>
<feature type="binding site" evidence="11">
    <location>
        <begin position="25"/>
        <end position="30"/>
    </location>
    <ligand>
        <name>ATP</name>
        <dbReference type="ChEBI" id="CHEBI:30616"/>
    </ligand>
</feature>
<evidence type="ECO:0000313" key="12">
    <source>
        <dbReference type="EMBL" id="NWK54605.1"/>
    </source>
</evidence>
<comment type="caution">
    <text evidence="12">The sequence shown here is derived from an EMBL/GenBank/DDBJ whole genome shotgun (WGS) entry which is preliminary data.</text>
</comment>
<dbReference type="RefSeq" id="WP_178931121.1">
    <property type="nucleotide sequence ID" value="NZ_JACBAZ010000001.1"/>
</dbReference>
<comment type="cofactor">
    <cofactor evidence="11">
        <name>Mg(2+)</name>
        <dbReference type="ChEBI" id="CHEBI:18420"/>
    </cofactor>
    <text evidence="11">Binds 1 Mg(2+) ion per subunit.</text>
</comment>
<dbReference type="PANTHER" id="PTHR21087:SF16">
    <property type="entry name" value="SHIKIMATE KINASE 1, CHLOROPLASTIC"/>
    <property type="match status" value="1"/>
</dbReference>
<dbReference type="EC" id="2.7.1.71" evidence="3 11"/>
<keyword evidence="9 11" id="KW-0057">Aromatic amino acid biosynthesis</keyword>
<comment type="caution">
    <text evidence="11">Lacks conserved residue(s) required for the propagation of feature annotation.</text>
</comment>
<feature type="binding site" evidence="11">
    <location>
        <position position="133"/>
    </location>
    <ligand>
        <name>ATP</name>
        <dbReference type="ChEBI" id="CHEBI:30616"/>
    </ligand>
</feature>
<comment type="catalytic activity">
    <reaction evidence="10 11">
        <text>shikimate + ATP = 3-phosphoshikimate + ADP + H(+)</text>
        <dbReference type="Rhea" id="RHEA:13121"/>
        <dbReference type="ChEBI" id="CHEBI:15378"/>
        <dbReference type="ChEBI" id="CHEBI:30616"/>
        <dbReference type="ChEBI" id="CHEBI:36208"/>
        <dbReference type="ChEBI" id="CHEBI:145989"/>
        <dbReference type="ChEBI" id="CHEBI:456216"/>
        <dbReference type="EC" id="2.7.1.71"/>
    </reaction>
</comment>
<evidence type="ECO:0000256" key="2">
    <source>
        <dbReference type="ARBA" id="ARBA00006997"/>
    </source>
</evidence>
<sequence length="206" mass="22734">MDEETTSQASSSPVMQNILLVGFMGCGKSTIGRELHQVLGYPLIDSDEAIEQQAGKSIPDIFAQDGEASFRDLETQLLENLIQNETQHTIISTGGGIITNPANIPLLKQLGFVVWLACSPEVIFERTSRNSNRPLLQCDNPMELIHTLLDQRNPLYQEASHLKINSSNLEIDELTCGILESARYHFSAPNCPPLPQSSACTARNRQ</sequence>
<organism evidence="12 13">
    <name type="scientific">Oceaniferula marina</name>
    <dbReference type="NCBI Taxonomy" id="2748318"/>
    <lineage>
        <taxon>Bacteria</taxon>
        <taxon>Pseudomonadati</taxon>
        <taxon>Verrucomicrobiota</taxon>
        <taxon>Verrucomicrobiia</taxon>
        <taxon>Verrucomicrobiales</taxon>
        <taxon>Verrucomicrobiaceae</taxon>
        <taxon>Oceaniferula</taxon>
    </lineage>
</organism>
<dbReference type="CDD" id="cd00464">
    <property type="entry name" value="SK"/>
    <property type="match status" value="1"/>
</dbReference>
<keyword evidence="6 11" id="KW-0547">Nucleotide-binding</keyword>
<keyword evidence="11" id="KW-0479">Metal-binding</keyword>
<evidence type="ECO:0000313" key="13">
    <source>
        <dbReference type="Proteomes" id="UP000557872"/>
    </source>
</evidence>
<dbReference type="GO" id="GO:0004765">
    <property type="term" value="F:shikimate kinase activity"/>
    <property type="evidence" value="ECO:0007669"/>
    <property type="project" value="UniProtKB-UniRule"/>
</dbReference>
<dbReference type="Pfam" id="PF01202">
    <property type="entry name" value="SKI"/>
    <property type="match status" value="1"/>
</dbReference>